<evidence type="ECO:0000256" key="6">
    <source>
        <dbReference type="SAM" id="MobiDB-lite"/>
    </source>
</evidence>
<evidence type="ECO:0000313" key="10">
    <source>
        <dbReference type="Proteomes" id="UP000608955"/>
    </source>
</evidence>
<dbReference type="Gene3D" id="3.40.50.200">
    <property type="entry name" value="Peptidase S8/S53 domain"/>
    <property type="match status" value="1"/>
</dbReference>
<dbReference type="Gene3D" id="3.30.70.80">
    <property type="entry name" value="Peptidase S8 propeptide/proteinase inhibitor I9"/>
    <property type="match status" value="1"/>
</dbReference>
<proteinExistence type="inferred from homology"/>
<dbReference type="SUPFAM" id="SSF52743">
    <property type="entry name" value="Subtilisin-like"/>
    <property type="match status" value="1"/>
</dbReference>
<dbReference type="InterPro" id="IPR000209">
    <property type="entry name" value="Peptidase_S8/S53_dom"/>
</dbReference>
<dbReference type="EMBL" id="BMVF01000004">
    <property type="protein sequence ID" value="GHD87055.1"/>
    <property type="molecule type" value="Genomic_DNA"/>
</dbReference>
<evidence type="ECO:0000256" key="4">
    <source>
        <dbReference type="ARBA" id="ARBA00022825"/>
    </source>
</evidence>
<dbReference type="InterPro" id="IPR015500">
    <property type="entry name" value="Peptidase_S8_subtilisin-rel"/>
</dbReference>
<feature type="region of interest" description="Disordered" evidence="6">
    <location>
        <begin position="411"/>
        <end position="441"/>
    </location>
</feature>
<feature type="domain" description="Peptidase S8/S53" evidence="8">
    <location>
        <begin position="183"/>
        <end position="421"/>
    </location>
</feature>
<dbReference type="InterPro" id="IPR036852">
    <property type="entry name" value="Peptidase_S8/S53_dom_sf"/>
</dbReference>
<keyword evidence="7" id="KW-0732">Signal</keyword>
<dbReference type="GO" id="GO:0004252">
    <property type="term" value="F:serine-type endopeptidase activity"/>
    <property type="evidence" value="ECO:0007669"/>
    <property type="project" value="UniProtKB-UniRule"/>
</dbReference>
<dbReference type="PROSITE" id="PS51892">
    <property type="entry name" value="SUBTILASE"/>
    <property type="match status" value="1"/>
</dbReference>
<dbReference type="FunFam" id="3.40.50.200:FF:000016">
    <property type="entry name" value="Proprotein convertase subtilisin/kexin type 9"/>
    <property type="match status" value="1"/>
</dbReference>
<dbReference type="Pfam" id="PF00082">
    <property type="entry name" value="Peptidase_S8"/>
    <property type="match status" value="1"/>
</dbReference>
<keyword evidence="4 5" id="KW-0720">Serine protease</keyword>
<protein>
    <submittedName>
        <fullName evidence="9">Serine protease</fullName>
    </submittedName>
</protein>
<sequence>MNKLQLRAVTAAFVAAGVVLPLLTAGPASSATRLDRSPSTASSSATTIYIIGVNGTQATEEAVTQRAHELIAAHGGELRRVYYAASQAFSVSLTDAQVNGYYSDTHVNSITSDRVYRVAGRVTGGQPRGRDTAKRAAAAEDAGLSGIELSPPSWGLDRIDQRDLPLDGVYAFPGTGAGVDTYIVDTGVRVRHLEFRGGRAHGAWNAIEQAPGGDTDCNGHGTASAATAAGLFTGVAKGATVQSVRAFDCDGTGTLEHIMSAVDWITAHAHGPSVVNLGFSGEAGSVLDLQLYHMTKKGIAYTAAAGNGDDSGNGRESCETTPARQTTAITVAATGPDDKRPVWSNYGYCVHLFAPGTDIVTAGAGGDTSYVKLTGTSAATAEVTGAAAMYLAAHPTTTPVELDHAPAAAATKNHVGDAGTDSRNLLLHTGFSPATQGGEQR</sequence>
<evidence type="ECO:0000256" key="3">
    <source>
        <dbReference type="ARBA" id="ARBA00022801"/>
    </source>
</evidence>
<gene>
    <name evidence="9" type="ORF">GCM10010508_17340</name>
</gene>
<keyword evidence="2 5" id="KW-0645">Protease</keyword>
<dbReference type="PRINTS" id="PR00723">
    <property type="entry name" value="SUBTILISIN"/>
</dbReference>
<evidence type="ECO:0000256" key="2">
    <source>
        <dbReference type="ARBA" id="ARBA00022670"/>
    </source>
</evidence>
<organism evidence="9 10">
    <name type="scientific">Streptomyces naganishii JCM 4654</name>
    <dbReference type="NCBI Taxonomy" id="1306179"/>
    <lineage>
        <taxon>Bacteria</taxon>
        <taxon>Bacillati</taxon>
        <taxon>Actinomycetota</taxon>
        <taxon>Actinomycetes</taxon>
        <taxon>Kitasatosporales</taxon>
        <taxon>Streptomycetaceae</taxon>
        <taxon>Streptomyces</taxon>
    </lineage>
</organism>
<evidence type="ECO:0000256" key="7">
    <source>
        <dbReference type="SAM" id="SignalP"/>
    </source>
</evidence>
<dbReference type="InterPro" id="IPR034193">
    <property type="entry name" value="PCSK9_ProteinaseK-like"/>
</dbReference>
<reference evidence="9" key="2">
    <citation type="submission" date="2020-09" db="EMBL/GenBank/DDBJ databases">
        <authorList>
            <person name="Sun Q."/>
            <person name="Ohkuma M."/>
        </authorList>
    </citation>
    <scope>NUCLEOTIDE SEQUENCE</scope>
    <source>
        <strain evidence="9">JCM 4654</strain>
    </source>
</reference>
<dbReference type="RefSeq" id="WP_190177141.1">
    <property type="nucleotide sequence ID" value="NZ_BMVF01000004.1"/>
</dbReference>
<feature type="chain" id="PRO_5037893806" evidence="7">
    <location>
        <begin position="31"/>
        <end position="441"/>
    </location>
</feature>
<dbReference type="PANTHER" id="PTHR43806">
    <property type="entry name" value="PEPTIDASE S8"/>
    <property type="match status" value="1"/>
</dbReference>
<accession>A0A918Y0V1</accession>
<dbReference type="InterPro" id="IPR023827">
    <property type="entry name" value="Peptidase_S8_Asp-AS"/>
</dbReference>
<dbReference type="Proteomes" id="UP000608955">
    <property type="component" value="Unassembled WGS sequence"/>
</dbReference>
<dbReference type="PROSITE" id="PS00136">
    <property type="entry name" value="SUBTILASE_ASP"/>
    <property type="match status" value="1"/>
</dbReference>
<comment type="similarity">
    <text evidence="1 5">Belongs to the peptidase S8 family.</text>
</comment>
<keyword evidence="10" id="KW-1185">Reference proteome</keyword>
<evidence type="ECO:0000256" key="5">
    <source>
        <dbReference type="PROSITE-ProRule" id="PRU01240"/>
    </source>
</evidence>
<keyword evidence="3 5" id="KW-0378">Hydrolase</keyword>
<feature type="active site" description="Charge relay system" evidence="5">
    <location>
        <position position="377"/>
    </location>
</feature>
<feature type="active site" description="Charge relay system" evidence="5">
    <location>
        <position position="220"/>
    </location>
</feature>
<dbReference type="InterPro" id="IPR037045">
    <property type="entry name" value="S8pro/Inhibitor_I9_sf"/>
</dbReference>
<dbReference type="InterPro" id="IPR050131">
    <property type="entry name" value="Peptidase_S8_subtilisin-like"/>
</dbReference>
<feature type="active site" description="Charge relay system" evidence="5">
    <location>
        <position position="185"/>
    </location>
</feature>
<evidence type="ECO:0000256" key="1">
    <source>
        <dbReference type="ARBA" id="ARBA00011073"/>
    </source>
</evidence>
<evidence type="ECO:0000313" key="9">
    <source>
        <dbReference type="EMBL" id="GHD87055.1"/>
    </source>
</evidence>
<dbReference type="AlphaFoldDB" id="A0A918Y0V1"/>
<reference evidence="9" key="1">
    <citation type="journal article" date="2014" name="Int. J. Syst. Evol. Microbiol.">
        <title>Complete genome sequence of Corynebacterium casei LMG S-19264T (=DSM 44701T), isolated from a smear-ripened cheese.</title>
        <authorList>
            <consortium name="US DOE Joint Genome Institute (JGI-PGF)"/>
            <person name="Walter F."/>
            <person name="Albersmeier A."/>
            <person name="Kalinowski J."/>
            <person name="Ruckert C."/>
        </authorList>
    </citation>
    <scope>NUCLEOTIDE SEQUENCE</scope>
    <source>
        <strain evidence="9">JCM 4654</strain>
    </source>
</reference>
<dbReference type="PANTHER" id="PTHR43806:SF11">
    <property type="entry name" value="CEREVISIN-RELATED"/>
    <property type="match status" value="1"/>
</dbReference>
<evidence type="ECO:0000259" key="8">
    <source>
        <dbReference type="Pfam" id="PF00082"/>
    </source>
</evidence>
<feature type="signal peptide" evidence="7">
    <location>
        <begin position="1"/>
        <end position="30"/>
    </location>
</feature>
<name>A0A918Y0V1_9ACTN</name>
<comment type="caution">
    <text evidence="9">The sequence shown here is derived from an EMBL/GenBank/DDBJ whole genome shotgun (WGS) entry which is preliminary data.</text>
</comment>
<feature type="compositionally biased region" description="Polar residues" evidence="6">
    <location>
        <begin position="432"/>
        <end position="441"/>
    </location>
</feature>
<dbReference type="CDD" id="cd04077">
    <property type="entry name" value="Peptidases_S8_PCSK9_ProteinaseK_like"/>
    <property type="match status" value="1"/>
</dbReference>
<dbReference type="GO" id="GO:0006508">
    <property type="term" value="P:proteolysis"/>
    <property type="evidence" value="ECO:0007669"/>
    <property type="project" value="UniProtKB-KW"/>
</dbReference>
<dbReference type="GO" id="GO:0005615">
    <property type="term" value="C:extracellular space"/>
    <property type="evidence" value="ECO:0007669"/>
    <property type="project" value="TreeGrafter"/>
</dbReference>
<feature type="region of interest" description="Disordered" evidence="6">
    <location>
        <begin position="305"/>
        <end position="325"/>
    </location>
</feature>